<accession>A0A382I6G3</accession>
<dbReference type="PANTHER" id="PTHR42695:SF5">
    <property type="entry name" value="GLUTAMINE AMIDOTRANSFERASE YLR126C-RELATED"/>
    <property type="match status" value="1"/>
</dbReference>
<sequence length="122" mass="13411">MISIGLLQTDSVLPHLQETHGDYPAMFRQVLEQTGLDFELSVFDVEHGCYPADLDDCDGYVITGSRKSVYDDEPWITALGSFVQELDDQQKKLVGICFGHQLVAHVLGGKTQPSPKGWGVGC</sequence>
<dbReference type="InterPro" id="IPR029062">
    <property type="entry name" value="Class_I_gatase-like"/>
</dbReference>
<feature type="non-terminal residue" evidence="2">
    <location>
        <position position="122"/>
    </location>
</feature>
<dbReference type="Gene3D" id="3.40.50.880">
    <property type="match status" value="1"/>
</dbReference>
<organism evidence="2">
    <name type="scientific">marine metagenome</name>
    <dbReference type="NCBI Taxonomy" id="408172"/>
    <lineage>
        <taxon>unclassified sequences</taxon>
        <taxon>metagenomes</taxon>
        <taxon>ecological metagenomes</taxon>
    </lineage>
</organism>
<dbReference type="PANTHER" id="PTHR42695">
    <property type="entry name" value="GLUTAMINE AMIDOTRANSFERASE YLR126C-RELATED"/>
    <property type="match status" value="1"/>
</dbReference>
<dbReference type="InterPro" id="IPR044992">
    <property type="entry name" value="ChyE-like"/>
</dbReference>
<gene>
    <name evidence="2" type="ORF">METZ01_LOCUS247287</name>
</gene>
<dbReference type="CDD" id="cd01741">
    <property type="entry name" value="GATase1_1"/>
    <property type="match status" value="1"/>
</dbReference>
<dbReference type="SUPFAM" id="SSF52317">
    <property type="entry name" value="Class I glutamine amidotransferase-like"/>
    <property type="match status" value="1"/>
</dbReference>
<dbReference type="InterPro" id="IPR017926">
    <property type="entry name" value="GATASE"/>
</dbReference>
<protein>
    <recommendedName>
        <fullName evidence="1">Glutamine amidotransferase domain-containing protein</fullName>
    </recommendedName>
</protein>
<feature type="domain" description="Glutamine amidotransferase" evidence="1">
    <location>
        <begin position="53"/>
        <end position="115"/>
    </location>
</feature>
<evidence type="ECO:0000259" key="1">
    <source>
        <dbReference type="Pfam" id="PF00117"/>
    </source>
</evidence>
<dbReference type="GO" id="GO:0005829">
    <property type="term" value="C:cytosol"/>
    <property type="evidence" value="ECO:0007669"/>
    <property type="project" value="TreeGrafter"/>
</dbReference>
<evidence type="ECO:0000313" key="2">
    <source>
        <dbReference type="EMBL" id="SVB94433.1"/>
    </source>
</evidence>
<name>A0A382I6G3_9ZZZZ</name>
<dbReference type="Pfam" id="PF00117">
    <property type="entry name" value="GATase"/>
    <property type="match status" value="1"/>
</dbReference>
<dbReference type="PROSITE" id="PS51273">
    <property type="entry name" value="GATASE_TYPE_1"/>
    <property type="match status" value="1"/>
</dbReference>
<dbReference type="AlphaFoldDB" id="A0A382I6G3"/>
<dbReference type="EMBL" id="UINC01065118">
    <property type="protein sequence ID" value="SVB94433.1"/>
    <property type="molecule type" value="Genomic_DNA"/>
</dbReference>
<proteinExistence type="predicted"/>
<reference evidence="2" key="1">
    <citation type="submission" date="2018-05" db="EMBL/GenBank/DDBJ databases">
        <authorList>
            <person name="Lanie J.A."/>
            <person name="Ng W.-L."/>
            <person name="Kazmierczak K.M."/>
            <person name="Andrzejewski T.M."/>
            <person name="Davidsen T.M."/>
            <person name="Wayne K.J."/>
            <person name="Tettelin H."/>
            <person name="Glass J.I."/>
            <person name="Rusch D."/>
            <person name="Podicherti R."/>
            <person name="Tsui H.-C.T."/>
            <person name="Winkler M.E."/>
        </authorList>
    </citation>
    <scope>NUCLEOTIDE SEQUENCE</scope>
</reference>